<evidence type="ECO:0000259" key="7">
    <source>
        <dbReference type="Pfam" id="PF13873"/>
    </source>
</evidence>
<protein>
    <recommendedName>
        <fullName evidence="2">Regulatory protein zeste</fullName>
    </recommendedName>
</protein>
<evidence type="ECO:0000256" key="6">
    <source>
        <dbReference type="SAM" id="MobiDB-lite"/>
    </source>
</evidence>
<organism evidence="8 9">
    <name type="scientific">Loxostege sticticalis</name>
    <name type="common">Beet webworm moth</name>
    <dbReference type="NCBI Taxonomy" id="481309"/>
    <lineage>
        <taxon>Eukaryota</taxon>
        <taxon>Metazoa</taxon>
        <taxon>Ecdysozoa</taxon>
        <taxon>Arthropoda</taxon>
        <taxon>Hexapoda</taxon>
        <taxon>Insecta</taxon>
        <taxon>Pterygota</taxon>
        <taxon>Neoptera</taxon>
        <taxon>Endopterygota</taxon>
        <taxon>Lepidoptera</taxon>
        <taxon>Glossata</taxon>
        <taxon>Ditrysia</taxon>
        <taxon>Pyraloidea</taxon>
        <taxon>Crambidae</taxon>
        <taxon>Pyraustinae</taxon>
        <taxon>Loxostege</taxon>
    </lineage>
</organism>
<evidence type="ECO:0000256" key="5">
    <source>
        <dbReference type="ARBA" id="ARBA00025466"/>
    </source>
</evidence>
<dbReference type="PANTHER" id="PTHR23098">
    <property type="entry name" value="AGAP001331-PA-RELATED"/>
    <property type="match status" value="1"/>
</dbReference>
<evidence type="ECO:0000313" key="8">
    <source>
        <dbReference type="EMBL" id="KAL0883240.1"/>
    </source>
</evidence>
<evidence type="ECO:0000256" key="4">
    <source>
        <dbReference type="ARBA" id="ARBA00023163"/>
    </source>
</evidence>
<keyword evidence="9" id="KW-1185">Reference proteome</keyword>
<accession>A0ABR3I337</accession>
<dbReference type="PANTHER" id="PTHR23098:SF23">
    <property type="entry name" value="MYB-RELATED TRANSCRIPTION FACTOR, PARTNER OF PROFILIN-LIKE ISOFORM X2-RELATED"/>
    <property type="match status" value="1"/>
</dbReference>
<keyword evidence="4" id="KW-0804">Transcription</keyword>
<feature type="domain" description="Myb/SANT-like DNA-binding" evidence="7">
    <location>
        <begin position="19"/>
        <end position="96"/>
    </location>
</feature>
<name>A0ABR3I337_LOXSC</name>
<keyword evidence="3" id="KW-0805">Transcription regulation</keyword>
<evidence type="ECO:0000256" key="3">
    <source>
        <dbReference type="ARBA" id="ARBA00023015"/>
    </source>
</evidence>
<comment type="subunit">
    <text evidence="1">Self-associates forming complexes of several hundred monomers.</text>
</comment>
<evidence type="ECO:0000256" key="1">
    <source>
        <dbReference type="ARBA" id="ARBA00011764"/>
    </source>
</evidence>
<evidence type="ECO:0000313" key="9">
    <source>
        <dbReference type="Proteomes" id="UP001549920"/>
    </source>
</evidence>
<proteinExistence type="predicted"/>
<dbReference type="Pfam" id="PF13873">
    <property type="entry name" value="Myb_DNA-bind_5"/>
    <property type="match status" value="1"/>
</dbReference>
<reference evidence="8 9" key="1">
    <citation type="submission" date="2024-06" db="EMBL/GenBank/DDBJ databases">
        <title>A chromosome-level genome assembly of beet webworm, Loxostege sticticalis.</title>
        <authorList>
            <person name="Zhang Y."/>
        </authorList>
    </citation>
    <scope>NUCLEOTIDE SEQUENCE [LARGE SCALE GENOMIC DNA]</scope>
    <source>
        <strain evidence="8">AQ026</strain>
        <tissue evidence="8">Whole body</tissue>
    </source>
</reference>
<gene>
    <name evidence="8" type="ORF">ABMA27_016664</name>
</gene>
<dbReference type="EMBL" id="JBEUOH010000009">
    <property type="protein sequence ID" value="KAL0883240.1"/>
    <property type="molecule type" value="Genomic_DNA"/>
</dbReference>
<sequence>MDIKKTPESAETTKRKRERSVNFTEQETNILLSLVEAKKYIIECKKSDATTWQEKEKAWKEIEIAFHSISNSVFRDQKHLKIKYEAIKRDTRKKIAMVQESYINGGGAGTTPVLTPAEHKVMEIIHSVEGNESFDPDVLFPNSSNHTGLDIQEEDSEPSKKEVICEVSPLHYESDTASRAENPYKQWKEWNPTAFKTKKNHLLSKPKEKRLFSKLMEEKLEIAKIQKKIITEELEQKLLQRRILEKELENKCVMNELEKQHLFLKIELLKKQLAKN</sequence>
<dbReference type="InterPro" id="IPR028002">
    <property type="entry name" value="Myb_DNA-bind_5"/>
</dbReference>
<feature type="region of interest" description="Disordered" evidence="6">
    <location>
        <begin position="1"/>
        <end position="20"/>
    </location>
</feature>
<evidence type="ECO:0000256" key="2">
    <source>
        <dbReference type="ARBA" id="ARBA00016807"/>
    </source>
</evidence>
<comment type="caution">
    <text evidence="8">The sequence shown here is derived from an EMBL/GenBank/DDBJ whole genome shotgun (WGS) entry which is preliminary data.</text>
</comment>
<feature type="compositionally biased region" description="Basic and acidic residues" evidence="6">
    <location>
        <begin position="1"/>
        <end position="13"/>
    </location>
</feature>
<dbReference type="Proteomes" id="UP001549920">
    <property type="component" value="Unassembled WGS sequence"/>
</dbReference>
<comment type="function">
    <text evidence="5">Involved in transvection phenomena (= synapsis-dependent gene expression), where the synaptic pairing of chromosomes carrying genes with which zeste interacts influences the expression of these genes. Zeste binds to DNA and stimulates transcription from a nearby promoter.</text>
</comment>